<accession>A0A411AFJ6</accession>
<feature type="region of interest" description="Disordered" evidence="1">
    <location>
        <begin position="29"/>
        <end position="49"/>
    </location>
</feature>
<feature type="chain" id="PRO_5018981549" evidence="2">
    <location>
        <begin position="25"/>
        <end position="110"/>
    </location>
</feature>
<dbReference type="EMBL" id="MH204642">
    <property type="protein sequence ID" value="QAX32791.1"/>
    <property type="molecule type" value="mRNA"/>
</dbReference>
<evidence type="ECO:0000313" key="3">
    <source>
        <dbReference type="EMBL" id="QAX32791.1"/>
    </source>
</evidence>
<sequence length="110" mass="12218">MMKTNKPSIFMIFLCALVLVSVVAIEPSKDENQFGVQEESKTRNGIDSWRDWGGWSWGIDKEKREAEEGAKGEGGKEEGGKNGIGKENEEGTESSGRDWRDWGGAMGNKY</sequence>
<gene>
    <name evidence="3" type="primary">GRP10</name>
</gene>
<reference evidence="3" key="1">
    <citation type="submission" date="2018-04" db="EMBL/GenBank/DDBJ databases">
        <title>The nodule transcriptome of six IRLC legumes reveals different diversification patterns of leghemoglobin and glycine-rich-protein (GRP) families.</title>
        <authorList>
            <person name="Montiel J."/>
            <person name="Fonseca-Garcia C."/>
            <person name="Kereszt A."/>
            <person name="Kondorosi E."/>
        </authorList>
    </citation>
    <scope>NUCLEOTIDE SEQUENCE</scope>
</reference>
<feature type="region of interest" description="Disordered" evidence="1">
    <location>
        <begin position="62"/>
        <end position="110"/>
    </location>
</feature>
<keyword evidence="2" id="KW-0732">Signal</keyword>
<feature type="signal peptide" evidence="2">
    <location>
        <begin position="1"/>
        <end position="24"/>
    </location>
</feature>
<protein>
    <submittedName>
        <fullName evidence="3">Glycine-rich protein</fullName>
    </submittedName>
</protein>
<organism evidence="3">
    <name type="scientific">Ononis spinosa</name>
    <name type="common">Spiny restharrow</name>
    <name type="synonym">Ononis campestris</name>
    <dbReference type="NCBI Taxonomy" id="58890"/>
    <lineage>
        <taxon>Eukaryota</taxon>
        <taxon>Viridiplantae</taxon>
        <taxon>Streptophyta</taxon>
        <taxon>Embryophyta</taxon>
        <taxon>Tracheophyta</taxon>
        <taxon>Spermatophyta</taxon>
        <taxon>Magnoliopsida</taxon>
        <taxon>eudicotyledons</taxon>
        <taxon>Gunneridae</taxon>
        <taxon>Pentapetalae</taxon>
        <taxon>rosids</taxon>
        <taxon>fabids</taxon>
        <taxon>Fabales</taxon>
        <taxon>Fabaceae</taxon>
        <taxon>Papilionoideae</taxon>
        <taxon>50 kb inversion clade</taxon>
        <taxon>NPAAA clade</taxon>
        <taxon>Hologalegina</taxon>
        <taxon>IRL clade</taxon>
        <taxon>Trifolieae</taxon>
        <taxon>Ononis</taxon>
    </lineage>
</organism>
<name>A0A411AFJ6_ONOSP</name>
<dbReference type="AlphaFoldDB" id="A0A411AFJ6"/>
<evidence type="ECO:0000256" key="1">
    <source>
        <dbReference type="SAM" id="MobiDB-lite"/>
    </source>
</evidence>
<proteinExistence type="evidence at transcript level"/>
<feature type="compositionally biased region" description="Basic and acidic residues" evidence="1">
    <location>
        <begin position="62"/>
        <end position="101"/>
    </location>
</feature>
<evidence type="ECO:0000256" key="2">
    <source>
        <dbReference type="SAM" id="SignalP"/>
    </source>
</evidence>